<keyword evidence="1 8" id="KW-0963">Cytoplasm</keyword>
<evidence type="ECO:0000256" key="2">
    <source>
        <dbReference type="ARBA" id="ARBA00022605"/>
    </source>
</evidence>
<dbReference type="Pfam" id="PF00696">
    <property type="entry name" value="AA_kinase"/>
    <property type="match status" value="1"/>
</dbReference>
<organism evidence="10 11">
    <name type="scientific">Sulfobacillus acidophilus (strain ATCC 700253 / DSM 10332 / NAL)</name>
    <dbReference type="NCBI Taxonomy" id="679936"/>
    <lineage>
        <taxon>Bacteria</taxon>
        <taxon>Bacillati</taxon>
        <taxon>Bacillota</taxon>
        <taxon>Clostridia</taxon>
        <taxon>Eubacteriales</taxon>
        <taxon>Clostridiales Family XVII. Incertae Sedis</taxon>
        <taxon>Sulfobacillus</taxon>
    </lineage>
</organism>
<dbReference type="SUPFAM" id="SSF53633">
    <property type="entry name" value="Carbamate kinase-like"/>
    <property type="match status" value="1"/>
</dbReference>
<evidence type="ECO:0000256" key="4">
    <source>
        <dbReference type="ARBA" id="ARBA00022679"/>
    </source>
</evidence>
<reference evidence="10 11" key="2">
    <citation type="journal article" date="2012" name="Stand. Genomic Sci.">
        <title>Complete genome sequence of the moderately thermophilic mineral-sulfide-oxidizing firmicute Sulfobacillus acidophilus type strain (NAL(T)).</title>
        <authorList>
            <person name="Anderson I."/>
            <person name="Chertkov O."/>
            <person name="Chen A."/>
            <person name="Saunders E."/>
            <person name="Lapidus A."/>
            <person name="Nolan M."/>
            <person name="Lucas S."/>
            <person name="Hammon N."/>
            <person name="Deshpande S."/>
            <person name="Cheng J.F."/>
            <person name="Han C."/>
            <person name="Tapia R."/>
            <person name="Goodwin L.A."/>
            <person name="Pitluck S."/>
            <person name="Liolios K."/>
            <person name="Pagani I."/>
            <person name="Ivanova N."/>
            <person name="Mikhailova N."/>
            <person name="Pati A."/>
            <person name="Palaniappan K."/>
            <person name="Land M."/>
            <person name="Pan C."/>
            <person name="Rohde M."/>
            <person name="Pukall R."/>
            <person name="Goker M."/>
            <person name="Detter J.C."/>
            <person name="Woyke T."/>
            <person name="Bristow J."/>
            <person name="Eisen J.A."/>
            <person name="Markowitz V."/>
            <person name="Hugenholtz P."/>
            <person name="Kyrpides N.C."/>
            <person name="Klenk H.P."/>
            <person name="Mavromatis K."/>
        </authorList>
    </citation>
    <scope>NUCLEOTIDE SEQUENCE [LARGE SCALE GENOMIC DNA]</scope>
    <source>
        <strain evidence="11">ATCC 700253 / DSM 10332 / NAL</strain>
    </source>
</reference>
<dbReference type="EC" id="2.7.2.11" evidence="8"/>
<proteinExistence type="inferred from homology"/>
<dbReference type="InterPro" id="IPR019797">
    <property type="entry name" value="Glutamate_5-kinase_CS"/>
</dbReference>
<feature type="domain" description="Aspartate/glutamate/uridylate kinase" evidence="9">
    <location>
        <begin position="1"/>
        <end position="227"/>
    </location>
</feature>
<evidence type="ECO:0000313" key="10">
    <source>
        <dbReference type="EMBL" id="AEW04360.1"/>
    </source>
</evidence>
<keyword evidence="2 8" id="KW-0028">Amino-acid biosynthesis</keyword>
<dbReference type="PROSITE" id="PS00902">
    <property type="entry name" value="GLUTAMATE_5_KINASE"/>
    <property type="match status" value="1"/>
</dbReference>
<keyword evidence="6 8" id="KW-0418">Kinase</keyword>
<evidence type="ECO:0000256" key="3">
    <source>
        <dbReference type="ARBA" id="ARBA00022650"/>
    </source>
</evidence>
<keyword evidence="11" id="KW-1185">Reference proteome</keyword>
<keyword evidence="4 8" id="KW-0808">Transferase</keyword>
<dbReference type="PANTHER" id="PTHR43654:SF1">
    <property type="entry name" value="ISOPENTENYL PHOSPHATE KINASE"/>
    <property type="match status" value="1"/>
</dbReference>
<evidence type="ECO:0000256" key="8">
    <source>
        <dbReference type="HAMAP-Rule" id="MF_00456"/>
    </source>
</evidence>
<evidence type="ECO:0000256" key="7">
    <source>
        <dbReference type="ARBA" id="ARBA00022840"/>
    </source>
</evidence>
<evidence type="ECO:0000256" key="1">
    <source>
        <dbReference type="ARBA" id="ARBA00022490"/>
    </source>
</evidence>
<dbReference type="InterPro" id="IPR001048">
    <property type="entry name" value="Asp/Glu/Uridylate_kinase"/>
</dbReference>
<dbReference type="InterPro" id="IPR001057">
    <property type="entry name" value="Glu/AcGlu_kinase"/>
</dbReference>
<evidence type="ECO:0000256" key="6">
    <source>
        <dbReference type="ARBA" id="ARBA00022777"/>
    </source>
</evidence>
<protein>
    <recommendedName>
        <fullName evidence="8">Glutamate 5-kinase</fullName>
        <ecNumber evidence="8">2.7.2.11</ecNumber>
    </recommendedName>
    <alternativeName>
        <fullName evidence="8">Gamma-glutamyl kinase</fullName>
        <shortName evidence="8">GK</shortName>
    </alternativeName>
</protein>
<dbReference type="InterPro" id="IPR036393">
    <property type="entry name" value="AceGlu_kinase-like_sf"/>
</dbReference>
<keyword evidence="7 8" id="KW-0067">ATP-binding</keyword>
<dbReference type="PIRSF" id="PIRSF000729">
    <property type="entry name" value="GK"/>
    <property type="match status" value="1"/>
</dbReference>
<dbReference type="GO" id="GO:0055129">
    <property type="term" value="P:L-proline biosynthetic process"/>
    <property type="evidence" value="ECO:0007669"/>
    <property type="project" value="UniProtKB-UniRule"/>
</dbReference>
<dbReference type="FunFam" id="3.40.1160.10:FF:000006">
    <property type="entry name" value="Glutamate 5-kinase"/>
    <property type="match status" value="1"/>
</dbReference>
<dbReference type="InterPro" id="IPR011529">
    <property type="entry name" value="Glu_5kinase"/>
</dbReference>
<comment type="similarity">
    <text evidence="8">Belongs to the glutamate 5-kinase family.</text>
</comment>
<evidence type="ECO:0000259" key="9">
    <source>
        <dbReference type="Pfam" id="PF00696"/>
    </source>
</evidence>
<dbReference type="STRING" id="679936.Sulac_0857"/>
<comment type="catalytic activity">
    <reaction evidence="8">
        <text>L-glutamate + ATP = L-glutamyl 5-phosphate + ADP</text>
        <dbReference type="Rhea" id="RHEA:14877"/>
        <dbReference type="ChEBI" id="CHEBI:29985"/>
        <dbReference type="ChEBI" id="CHEBI:30616"/>
        <dbReference type="ChEBI" id="CHEBI:58274"/>
        <dbReference type="ChEBI" id="CHEBI:456216"/>
        <dbReference type="EC" id="2.7.2.11"/>
    </reaction>
</comment>
<accession>G8TS34</accession>
<evidence type="ECO:0000256" key="5">
    <source>
        <dbReference type="ARBA" id="ARBA00022741"/>
    </source>
</evidence>
<dbReference type="GO" id="GO:0005524">
    <property type="term" value="F:ATP binding"/>
    <property type="evidence" value="ECO:0007669"/>
    <property type="project" value="UniProtKB-KW"/>
</dbReference>
<dbReference type="EMBL" id="CP003179">
    <property type="protein sequence ID" value="AEW04360.1"/>
    <property type="molecule type" value="Genomic_DNA"/>
</dbReference>
<comment type="pathway">
    <text evidence="8">Amino-acid biosynthesis; L-proline biosynthesis; L-glutamate 5-semialdehyde from L-glutamate: step 1/2.</text>
</comment>
<dbReference type="KEGG" id="sap:Sulac_0857"/>
<keyword evidence="3 8" id="KW-0641">Proline biosynthesis</keyword>
<dbReference type="CDD" id="cd04242">
    <property type="entry name" value="AAK_G5K_ProB"/>
    <property type="match status" value="1"/>
</dbReference>
<reference evidence="11" key="1">
    <citation type="submission" date="2011-12" db="EMBL/GenBank/DDBJ databases">
        <title>The complete genome of chromosome of Sulfobacillus acidophilus DSM 10332.</title>
        <authorList>
            <person name="Lucas S."/>
            <person name="Han J."/>
            <person name="Lapidus A."/>
            <person name="Bruce D."/>
            <person name="Goodwin L."/>
            <person name="Pitluck S."/>
            <person name="Peters L."/>
            <person name="Kyrpides N."/>
            <person name="Mavromatis K."/>
            <person name="Ivanova N."/>
            <person name="Mikhailova N."/>
            <person name="Chertkov O."/>
            <person name="Saunders E."/>
            <person name="Detter J.C."/>
            <person name="Tapia R."/>
            <person name="Han C."/>
            <person name="Land M."/>
            <person name="Hauser L."/>
            <person name="Markowitz V."/>
            <person name="Cheng J.-F."/>
            <person name="Hugenholtz P."/>
            <person name="Woyke T."/>
            <person name="Wu D."/>
            <person name="Pukall R."/>
            <person name="Gehrich-Schroeter G."/>
            <person name="Schneider S."/>
            <person name="Klenk H.-P."/>
            <person name="Eisen J.A."/>
        </authorList>
    </citation>
    <scope>NUCLEOTIDE SEQUENCE [LARGE SCALE GENOMIC DNA]</scope>
    <source>
        <strain evidence="11">ATCC 700253 / DSM 10332 / NAL</strain>
    </source>
</reference>
<keyword evidence="5 8" id="KW-0547">Nucleotide-binding</keyword>
<feature type="binding site" evidence="8">
    <location>
        <position position="6"/>
    </location>
    <ligand>
        <name>ATP</name>
        <dbReference type="ChEBI" id="CHEBI:30616"/>
    </ligand>
</feature>
<dbReference type="GO" id="GO:0004349">
    <property type="term" value="F:glutamate 5-kinase activity"/>
    <property type="evidence" value="ECO:0007669"/>
    <property type="project" value="UniProtKB-UniRule"/>
</dbReference>
<dbReference type="InterPro" id="IPR005715">
    <property type="entry name" value="Glu_5kinase/COase_Synthase"/>
</dbReference>
<dbReference type="Gene3D" id="3.40.1160.10">
    <property type="entry name" value="Acetylglutamate kinase-like"/>
    <property type="match status" value="1"/>
</dbReference>
<feature type="binding site" evidence="8">
    <location>
        <position position="129"/>
    </location>
    <ligand>
        <name>substrate</name>
    </ligand>
</feature>
<dbReference type="AlphaFoldDB" id="G8TS34"/>
<dbReference type="HOGENOM" id="CLU_025400_0_2_9"/>
<dbReference type="PANTHER" id="PTHR43654">
    <property type="entry name" value="GLUTAMATE 5-KINASE"/>
    <property type="match status" value="1"/>
</dbReference>
<comment type="function">
    <text evidence="8">Catalyzes the transfer of a phosphate group to glutamate to form L-glutamate 5-phosphate.</text>
</comment>
<dbReference type="NCBIfam" id="TIGR01027">
    <property type="entry name" value="proB"/>
    <property type="match status" value="1"/>
</dbReference>
<gene>
    <name evidence="8" type="primary">proB</name>
    <name evidence="10" type="ordered locus">Sulac_0857</name>
</gene>
<name>G8TS34_SULAD</name>
<dbReference type="InterPro" id="IPR041739">
    <property type="entry name" value="G5K_ProB"/>
</dbReference>
<sequence length="258" mass="28351">MRWVVKIGTSSLCEADGQLSWNKVLMFTRQIKALHERGHQVVVVTSGAIGTGMGTTKIRPKTLSERQALAAIGQAHLMEYYRKALAPITMGQLLLTYPDISDPIRRDIFCQTLEHMLQWRTIPVVNENDAVTDDESRIGDNDTLAAHLAVMVRANRLVILTDIDGLYTDNPYQNPGAQRIDALPWVTLEHVEQFGAGEPGQFGAGGMATKLQAARIAQEAGIEMVLASSREPGVLQKIDAPNWQGGTRFLARRGVSHA</sequence>
<dbReference type="HAMAP" id="MF_00456">
    <property type="entry name" value="ProB"/>
    <property type="match status" value="1"/>
</dbReference>
<comment type="caution">
    <text evidence="8">Lacks conserved residue(s) required for the propagation of feature annotation.</text>
</comment>
<dbReference type="Proteomes" id="UP000005439">
    <property type="component" value="Chromosome"/>
</dbReference>
<evidence type="ECO:0000313" key="11">
    <source>
        <dbReference type="Proteomes" id="UP000005439"/>
    </source>
</evidence>
<feature type="binding site" evidence="8">
    <location>
        <begin position="161"/>
        <end position="162"/>
    </location>
    <ligand>
        <name>ATP</name>
        <dbReference type="ChEBI" id="CHEBI:30616"/>
    </ligand>
</feature>
<feature type="binding site" evidence="8">
    <location>
        <position position="141"/>
    </location>
    <ligand>
        <name>substrate</name>
    </ligand>
</feature>
<dbReference type="PATRIC" id="fig|679936.5.peg.908"/>
<feature type="binding site" evidence="8">
    <location>
        <position position="46"/>
    </location>
    <ligand>
        <name>substrate</name>
    </ligand>
</feature>
<dbReference type="GO" id="GO:0005829">
    <property type="term" value="C:cytosol"/>
    <property type="evidence" value="ECO:0007669"/>
    <property type="project" value="TreeGrafter"/>
</dbReference>
<dbReference type="UniPathway" id="UPA00098">
    <property type="reaction ID" value="UER00359"/>
</dbReference>
<comment type="subcellular location">
    <subcellularLocation>
        <location evidence="8">Cytoplasm</location>
    </subcellularLocation>
</comment>
<dbReference type="PRINTS" id="PR00474">
    <property type="entry name" value="GLU5KINASE"/>
</dbReference>